<dbReference type="AlphaFoldDB" id="A0A8E2F7W8"/>
<dbReference type="EMBL" id="KV749026">
    <property type="protein sequence ID" value="OCL11593.1"/>
    <property type="molecule type" value="Genomic_DNA"/>
</dbReference>
<evidence type="ECO:0008006" key="3">
    <source>
        <dbReference type="Google" id="ProtNLM"/>
    </source>
</evidence>
<accession>A0A8E2F7W8</accession>
<dbReference type="InterPro" id="IPR032675">
    <property type="entry name" value="LRR_dom_sf"/>
</dbReference>
<gene>
    <name evidence="1" type="ORF">AOQ84DRAFT_386723</name>
</gene>
<dbReference type="SUPFAM" id="SSF52047">
    <property type="entry name" value="RNI-like"/>
    <property type="match status" value="1"/>
</dbReference>
<sequence length="546" mass="61902">MDYEIQGTVYGNSMNSTDIPFLENKMIDPTSVSMKLRTLDDLPAELLLEILSYISSSRSAYNDNMLRPDPMIRERGKYVGNPANPNAELWSLCLTNRYLNYVSEPVLYQEFHHALWESPALIYFLRTIIRRPHLAGHVKRVSLDYLNLFKAFDTLWDRLAAPTTLLVDKDDIQLFLQTARQSLLMSRVNETRISKLEDSALVLLLFSQASNLRELHYNVSGNLLTQASTDLINTALWNMLVFDSKELEVFPFSSLKKVSLSYVNADEGSSHETGGFPLNRASAWLFLPSVESLELFRCTLGRFRPRSMLINSSGRTYDRLHVHRRLPSALSAASLTSITFRDSIVDPDALYDMLSNCKSLKSFDLEWSSRHVDYDRVGRALRTQKHSLETLRLNASKAIHDYCPAIEEIEYRVDSLGSLHDFKKLSFIDVPGLAITGWRIPLRLDETLPPNIQTLKIQSLGLSPLYQIGELGCVAPERFRSLRLIEVGVWELQLADYLMVNGVEFFAKQGVNLVITKLTDPSKYASGFNAGPLARLPPSLLKLMGI</sequence>
<organism evidence="1 2">
    <name type="scientific">Glonium stellatum</name>
    <dbReference type="NCBI Taxonomy" id="574774"/>
    <lineage>
        <taxon>Eukaryota</taxon>
        <taxon>Fungi</taxon>
        <taxon>Dikarya</taxon>
        <taxon>Ascomycota</taxon>
        <taxon>Pezizomycotina</taxon>
        <taxon>Dothideomycetes</taxon>
        <taxon>Pleosporomycetidae</taxon>
        <taxon>Gloniales</taxon>
        <taxon>Gloniaceae</taxon>
        <taxon>Glonium</taxon>
    </lineage>
</organism>
<dbReference type="Gene3D" id="3.80.10.10">
    <property type="entry name" value="Ribonuclease Inhibitor"/>
    <property type="match status" value="1"/>
</dbReference>
<evidence type="ECO:0000313" key="1">
    <source>
        <dbReference type="EMBL" id="OCL11593.1"/>
    </source>
</evidence>
<proteinExistence type="predicted"/>
<reference evidence="1 2" key="1">
    <citation type="journal article" date="2016" name="Nat. Commun.">
        <title>Ectomycorrhizal ecology is imprinted in the genome of the dominant symbiotic fungus Cenococcum geophilum.</title>
        <authorList>
            <consortium name="DOE Joint Genome Institute"/>
            <person name="Peter M."/>
            <person name="Kohler A."/>
            <person name="Ohm R.A."/>
            <person name="Kuo A."/>
            <person name="Krutzmann J."/>
            <person name="Morin E."/>
            <person name="Arend M."/>
            <person name="Barry K.W."/>
            <person name="Binder M."/>
            <person name="Choi C."/>
            <person name="Clum A."/>
            <person name="Copeland A."/>
            <person name="Grisel N."/>
            <person name="Haridas S."/>
            <person name="Kipfer T."/>
            <person name="LaButti K."/>
            <person name="Lindquist E."/>
            <person name="Lipzen A."/>
            <person name="Maire R."/>
            <person name="Meier B."/>
            <person name="Mihaltcheva S."/>
            <person name="Molinier V."/>
            <person name="Murat C."/>
            <person name="Poggeler S."/>
            <person name="Quandt C.A."/>
            <person name="Sperisen C."/>
            <person name="Tritt A."/>
            <person name="Tisserant E."/>
            <person name="Crous P.W."/>
            <person name="Henrissat B."/>
            <person name="Nehls U."/>
            <person name="Egli S."/>
            <person name="Spatafora J.W."/>
            <person name="Grigoriev I.V."/>
            <person name="Martin F.M."/>
        </authorList>
    </citation>
    <scope>NUCLEOTIDE SEQUENCE [LARGE SCALE GENOMIC DNA]</scope>
    <source>
        <strain evidence="1 2">CBS 207.34</strain>
    </source>
</reference>
<protein>
    <recommendedName>
        <fullName evidence="3">F-box domain-containing protein</fullName>
    </recommendedName>
</protein>
<dbReference type="OrthoDB" id="2520703at2759"/>
<name>A0A8E2F7W8_9PEZI</name>
<dbReference type="Proteomes" id="UP000250140">
    <property type="component" value="Unassembled WGS sequence"/>
</dbReference>
<evidence type="ECO:0000313" key="2">
    <source>
        <dbReference type="Proteomes" id="UP000250140"/>
    </source>
</evidence>
<keyword evidence="2" id="KW-1185">Reference proteome</keyword>